<accession>A0A2A8LR19</accession>
<protein>
    <submittedName>
        <fullName evidence="2">Spore maturation protein</fullName>
    </submittedName>
</protein>
<dbReference type="RefSeq" id="WP_098267750.1">
    <property type="nucleotide sequence ID" value="NZ_NTZF01000008.1"/>
</dbReference>
<proteinExistence type="predicted"/>
<name>A0A2A8LR19_BACCE</name>
<feature type="domain" description="Spore protein YkvP/CgeB glycosyl transferase-like" evidence="1">
    <location>
        <begin position="184"/>
        <end position="330"/>
    </location>
</feature>
<dbReference type="Pfam" id="PF13524">
    <property type="entry name" value="Glyco_trans_1_2"/>
    <property type="match status" value="1"/>
</dbReference>
<evidence type="ECO:0000259" key="1">
    <source>
        <dbReference type="Pfam" id="PF13524"/>
    </source>
</evidence>
<comment type="caution">
    <text evidence="2">The sequence shown here is derived from an EMBL/GenBank/DDBJ whole genome shotgun (WGS) entry which is preliminary data.</text>
</comment>
<evidence type="ECO:0000313" key="2">
    <source>
        <dbReference type="EMBL" id="PES96375.1"/>
    </source>
</evidence>
<reference evidence="2 3" key="1">
    <citation type="submission" date="2017-09" db="EMBL/GenBank/DDBJ databases">
        <title>Large-scale bioinformatics analysis of Bacillus genomes uncovers conserved roles of natural products in bacterial physiology.</title>
        <authorList>
            <consortium name="Agbiome Team Llc"/>
            <person name="Bleich R.M."/>
            <person name="Grubbs K.J."/>
            <person name="Santa Maria K.C."/>
            <person name="Allen S.E."/>
            <person name="Farag S."/>
            <person name="Shank E.A."/>
            <person name="Bowers A."/>
        </authorList>
    </citation>
    <scope>NUCLEOTIDE SEQUENCE [LARGE SCALE GENOMIC DNA]</scope>
    <source>
        <strain evidence="2 3">AFS002368</strain>
    </source>
</reference>
<organism evidence="2 3">
    <name type="scientific">Bacillus cereus</name>
    <dbReference type="NCBI Taxonomy" id="1396"/>
    <lineage>
        <taxon>Bacteria</taxon>
        <taxon>Bacillati</taxon>
        <taxon>Bacillota</taxon>
        <taxon>Bacilli</taxon>
        <taxon>Bacillales</taxon>
        <taxon>Bacillaceae</taxon>
        <taxon>Bacillus</taxon>
        <taxon>Bacillus cereus group</taxon>
    </lineage>
</organism>
<dbReference type="AlphaFoldDB" id="A0A2A8LR19"/>
<evidence type="ECO:0000313" key="3">
    <source>
        <dbReference type="Proteomes" id="UP000220900"/>
    </source>
</evidence>
<dbReference type="Proteomes" id="UP000220900">
    <property type="component" value="Unassembled WGS sequence"/>
</dbReference>
<sequence length="343" mass="39576">MGEWLSVGSSYGAEDFNVLFVTSSVPVYFPVLEESIYNSLKKAVGTVTMVTYENLVKTALKIKPSLIIVFHGFEEGISKGIQELKPYHFKTALWLTDDPYFTDVTKNLVLDYDYVFTQDTGCIDFYKGLGCDNVYYLPLAAEPPVYTPILREEEYLFDISFIGTAFDNRLAFIDSIAEYLVTKNTLIIGCNWDRLKIYELLKDKILLLPFLVYENSIGYYKKSKINMNIHRSIEDLRFNRNRVKVNACSINNRTFEIASTGSFQMTDIRSDLEKCYIPEVQIETFTSSVDFIEKAERYLANPAQRKKIAIGGLKRTLIEHTYDKRVKQLLKIIEMNPKKENEI</sequence>
<dbReference type="InterPro" id="IPR055259">
    <property type="entry name" value="YkvP/CgeB_Glyco_trans-like"/>
</dbReference>
<dbReference type="EMBL" id="NTZF01000008">
    <property type="protein sequence ID" value="PES96375.1"/>
    <property type="molecule type" value="Genomic_DNA"/>
</dbReference>
<gene>
    <name evidence="2" type="ORF">CN491_10345</name>
</gene>